<dbReference type="RefSeq" id="WP_011177638.1">
    <property type="nucleotide sequence ID" value="NC_005877.1"/>
</dbReference>
<sequence>MVAFIDEMELLRSEIMKNTMDIIELIEKRRELATMIGISKMRNHLSPRDSSRENYIKNNLKLDDFGLSVLNMIFEFTIHYEKNISLNINKDSIIEVNGDYASRILSIAKIISRPGREIYIEDNNDLIEEAFSKAFCHVIIGLPDKDYHIVNINSGIKTEVILDSKPVLVKWK</sequence>
<proteinExistence type="predicted"/>
<dbReference type="Proteomes" id="UP000000438">
    <property type="component" value="Chromosome"/>
</dbReference>
<dbReference type="EC" id="5.4.99.5" evidence="2"/>
<dbReference type="InParanoid" id="Q6L0T0"/>
<dbReference type="InterPro" id="IPR002701">
    <property type="entry name" value="CM_II_prokaryot"/>
</dbReference>
<protein>
    <submittedName>
        <fullName evidence="2">Chorismate mutase</fullName>
        <ecNumber evidence="2">5.4.99.5</ecNumber>
    </submittedName>
</protein>
<reference evidence="2 3" key="1">
    <citation type="journal article" date="2004" name="Proc. Natl. Acad. Sci. U.S.A.">
        <title>Genome sequence of Picrophilus torridus and its implications for life around pH 0.</title>
        <authorList>
            <person name="Futterer O."/>
            <person name="Angelov A."/>
            <person name="Liesegang H."/>
            <person name="Gottschalk G."/>
            <person name="Schleper C."/>
            <person name="Schepers B."/>
            <person name="Dock C."/>
            <person name="Antranikian G."/>
            <person name="Liebl W."/>
        </authorList>
    </citation>
    <scope>NUCLEOTIDE SEQUENCE [LARGE SCALE GENOMIC DNA]</scope>
    <source>
        <strain evidence="3">ATCC 700027 / DSM 9790 / JCM 10055 / NBRC 100828</strain>
    </source>
</reference>
<feature type="domain" description="Chorismate mutase" evidence="1">
    <location>
        <begin position="2"/>
        <end position="85"/>
    </location>
</feature>
<dbReference type="SUPFAM" id="SSF48600">
    <property type="entry name" value="Chorismate mutase II"/>
    <property type="match status" value="1"/>
</dbReference>
<dbReference type="HOGENOM" id="CLU_1551876_0_0_2"/>
<dbReference type="GO" id="GO:0046417">
    <property type="term" value="P:chorismate metabolic process"/>
    <property type="evidence" value="ECO:0007669"/>
    <property type="project" value="InterPro"/>
</dbReference>
<dbReference type="SMART" id="SM00830">
    <property type="entry name" value="CM_2"/>
    <property type="match status" value="1"/>
</dbReference>
<evidence type="ECO:0000259" key="1">
    <source>
        <dbReference type="PROSITE" id="PS51168"/>
    </source>
</evidence>
<gene>
    <name evidence="2" type="ordered locus">PTO0837</name>
</gene>
<evidence type="ECO:0000313" key="2">
    <source>
        <dbReference type="EMBL" id="AAT43422.1"/>
    </source>
</evidence>
<dbReference type="STRING" id="263820.PTO0837"/>
<dbReference type="NCBIfam" id="NF005031">
    <property type="entry name" value="PRK06443.1"/>
    <property type="match status" value="1"/>
</dbReference>
<dbReference type="PROSITE" id="PS51168">
    <property type="entry name" value="CHORISMATE_MUT_2"/>
    <property type="match status" value="1"/>
</dbReference>
<dbReference type="eggNOG" id="arCOG07365">
    <property type="taxonomic scope" value="Archaea"/>
</dbReference>
<evidence type="ECO:0000313" key="3">
    <source>
        <dbReference type="Proteomes" id="UP000000438"/>
    </source>
</evidence>
<dbReference type="OrthoDB" id="386772at2157"/>
<dbReference type="GeneID" id="2844498"/>
<dbReference type="Gene3D" id="1.20.59.10">
    <property type="entry name" value="Chorismate mutase"/>
    <property type="match status" value="1"/>
</dbReference>
<dbReference type="InterPro" id="IPR036979">
    <property type="entry name" value="CM_dom_sf"/>
</dbReference>
<name>Q6L0T0_PICTO</name>
<dbReference type="EMBL" id="AE017261">
    <property type="protein sequence ID" value="AAT43422.1"/>
    <property type="molecule type" value="Genomic_DNA"/>
</dbReference>
<dbReference type="GO" id="GO:0004106">
    <property type="term" value="F:chorismate mutase activity"/>
    <property type="evidence" value="ECO:0007669"/>
    <property type="project" value="UniProtKB-EC"/>
</dbReference>
<dbReference type="AlphaFoldDB" id="Q6L0T0"/>
<keyword evidence="2" id="KW-0413">Isomerase</keyword>
<dbReference type="InterPro" id="IPR036263">
    <property type="entry name" value="Chorismate_II_sf"/>
</dbReference>
<dbReference type="KEGG" id="pto:PTO0837"/>
<dbReference type="PaxDb" id="263820-PTO0837"/>
<accession>Q6L0T0</accession>
<organism evidence="2 3">
    <name type="scientific">Picrophilus torridus (strain ATCC 700027 / DSM 9790 / JCM 10055 / NBRC 100828 / KAW 2/3)</name>
    <dbReference type="NCBI Taxonomy" id="1122961"/>
    <lineage>
        <taxon>Archaea</taxon>
        <taxon>Methanobacteriati</taxon>
        <taxon>Thermoplasmatota</taxon>
        <taxon>Thermoplasmata</taxon>
        <taxon>Thermoplasmatales</taxon>
        <taxon>Picrophilaceae</taxon>
        <taxon>Picrophilus</taxon>
    </lineage>
</organism>